<dbReference type="Proteomes" id="UP000807769">
    <property type="component" value="Unassembled WGS sequence"/>
</dbReference>
<dbReference type="GeneID" id="64627465"/>
<name>A0A9P7J7W1_9AGAM</name>
<evidence type="ECO:0000313" key="1">
    <source>
        <dbReference type="EMBL" id="KAG1807165.1"/>
    </source>
</evidence>
<dbReference type="RefSeq" id="XP_041187901.1">
    <property type="nucleotide sequence ID" value="XM_041333448.1"/>
</dbReference>
<comment type="caution">
    <text evidence="1">The sequence shown here is derived from an EMBL/GenBank/DDBJ whole genome shotgun (WGS) entry which is preliminary data.</text>
</comment>
<reference evidence="1" key="1">
    <citation type="journal article" date="2020" name="New Phytol.">
        <title>Comparative genomics reveals dynamic genome evolution in host specialist ectomycorrhizal fungi.</title>
        <authorList>
            <person name="Lofgren L.A."/>
            <person name="Nguyen N.H."/>
            <person name="Vilgalys R."/>
            <person name="Ruytinx J."/>
            <person name="Liao H.L."/>
            <person name="Branco S."/>
            <person name="Kuo A."/>
            <person name="LaButti K."/>
            <person name="Lipzen A."/>
            <person name="Andreopoulos W."/>
            <person name="Pangilinan J."/>
            <person name="Riley R."/>
            <person name="Hundley H."/>
            <person name="Na H."/>
            <person name="Barry K."/>
            <person name="Grigoriev I.V."/>
            <person name="Stajich J.E."/>
            <person name="Kennedy P.G."/>
        </authorList>
    </citation>
    <scope>NUCLEOTIDE SEQUENCE</scope>
    <source>
        <strain evidence="1">MN1</strain>
    </source>
</reference>
<proteinExistence type="predicted"/>
<sequence length="208" mass="23311">MGVTDPATVWKALEDKYQASVSICFMSLMGHVFDLPKAANSDSLTKTIKEIMDIKAQFKVIESMEWKCNKYMLIQALLHALPDFYALLSQLILHSGDANAGKLMLEGVISQIRNLEQHYFSPPTTMAARVAKAGKPTKCAKLKDFDASKGDKWELSWHLMCGSLQLDIIPSFLCLPTHEANFSNILLQLHIWNQTTLSLLATLPIIHH</sequence>
<dbReference type="AlphaFoldDB" id="A0A9P7J7W1"/>
<dbReference type="EMBL" id="JABBWG010000045">
    <property type="protein sequence ID" value="KAG1807165.1"/>
    <property type="molecule type" value="Genomic_DNA"/>
</dbReference>
<accession>A0A9P7J7W1</accession>
<evidence type="ECO:0000313" key="2">
    <source>
        <dbReference type="Proteomes" id="UP000807769"/>
    </source>
</evidence>
<keyword evidence="2" id="KW-1185">Reference proteome</keyword>
<dbReference type="Pfam" id="PF14223">
    <property type="entry name" value="Retrotran_gag_2"/>
    <property type="match status" value="1"/>
</dbReference>
<gene>
    <name evidence="1" type="ORF">BJ212DRAFT_1303616</name>
</gene>
<dbReference type="OrthoDB" id="2676819at2759"/>
<protein>
    <submittedName>
        <fullName evidence="1">Uncharacterized protein</fullName>
    </submittedName>
</protein>
<organism evidence="1 2">
    <name type="scientific">Suillus subaureus</name>
    <dbReference type="NCBI Taxonomy" id="48587"/>
    <lineage>
        <taxon>Eukaryota</taxon>
        <taxon>Fungi</taxon>
        <taxon>Dikarya</taxon>
        <taxon>Basidiomycota</taxon>
        <taxon>Agaricomycotina</taxon>
        <taxon>Agaricomycetes</taxon>
        <taxon>Agaricomycetidae</taxon>
        <taxon>Boletales</taxon>
        <taxon>Suillineae</taxon>
        <taxon>Suillaceae</taxon>
        <taxon>Suillus</taxon>
    </lineage>
</organism>